<dbReference type="AlphaFoldDB" id="A0A411MDL9"/>
<dbReference type="RefSeq" id="WP_130262773.1">
    <property type="nucleotide sequence ID" value="NZ_CP035952.1"/>
</dbReference>
<keyword evidence="4" id="KW-1185">Reference proteome</keyword>
<evidence type="ECO:0000259" key="2">
    <source>
        <dbReference type="Pfam" id="PF20178"/>
    </source>
</evidence>
<protein>
    <recommendedName>
        <fullName evidence="2">Dermonecrotic toxin N-terminal domain-containing protein</fullName>
    </recommendedName>
</protein>
<gene>
    <name evidence="3" type="ORF">EXN22_03745</name>
</gene>
<proteinExistence type="predicted"/>
<dbReference type="Pfam" id="PF20178">
    <property type="entry name" value="ToxA_N"/>
    <property type="match status" value="1"/>
</dbReference>
<evidence type="ECO:0000313" key="4">
    <source>
        <dbReference type="Proteomes" id="UP000291130"/>
    </source>
</evidence>
<sequence length="892" mass="98938">MTQAHIRTTTATERDELEAVGQRFAQAYPDIHEQLVRVGSELLHQHTGQVLDPQQVYWHRFTDALSSSRTYSGWAHVGRPEESLTFVQLLMQRFRDRDQDNADELQVYGGFYLADANAGFFDERNEVRLLPQVVMKAFWDLDFAASYRAALDGFWNSHSNDFQTLARAAYLASAAEAYGFGALTYSDLRSVLRAIGREKLESLAQVAQPAPAMASVTVQPLVLDGVQSLDGLRIIAEDGREVLYLPGGRLAFQGFANERVLQSWLQSRLARDDWRAALIAHFAREHRQRMSREQTLNVGAGEAVVGDLFVALSQTARAEMERDSQLLLTSNAQLRKRLWIGYLDAFISLASATALLSWPIALIAVGAGLANVGLNIDQAITGATSEQRKAGVVGAALNSIGVLFNAAGLLGVAEAPVEIELGNNSGAGHLVEVLPSSPEPAGKTWSPIPDTFEQLKGLEANVMFSRKRPILSGALRGAFLQSDGNPHIQLDNETYQVRYNSALNVVEIVPPGRPYDFFGARPVRQLESGRWVLLQRPLLRGGDETAEEIIEQLLPGEGGRFVLGAYEFPSAQADTLKMLLATTLRSDARCPEALDIYLRPGRLHPFPQPQQATSEFWNRYIPPDVEGQKAYAQEALARQKRVVEVQRLSPDAEVIDDYYLDMDGREHRVFIDAQGEYKSQSILHYTDYDEDFNGFLRRGTQQPDDPLKRILDLAEELEVIGTNDEVALYRGGFGSRGTSGMAFRSGRLQVGNVLVNSDITSFSESPYVARRFASSQGGDAANDSLAPEFDNTSVIFRIDAEQSFSAYPVAPFSRTPLEVESVFLPGCYFKISSLKEVSGPQYRFMEVGLEEVSRPQAGNVFDLRTGNLFNREQYLEMLGANARDLVDKFFPL</sequence>
<dbReference type="SUPFAM" id="SSF56399">
    <property type="entry name" value="ADP-ribosylation"/>
    <property type="match status" value="1"/>
</dbReference>
<feature type="domain" description="Dermonecrotic toxin N-terminal" evidence="2">
    <location>
        <begin position="26"/>
        <end position="284"/>
    </location>
</feature>
<dbReference type="InterPro" id="IPR046673">
    <property type="entry name" value="ToxA_N"/>
</dbReference>
<name>A0A411MDL9_9PSED</name>
<dbReference type="OrthoDB" id="5653126at2"/>
<dbReference type="KEGG" id="ptk:EXN22_03745"/>
<accession>A0A411MDL9</accession>
<reference evidence="3 4" key="1">
    <citation type="submission" date="2019-02" db="EMBL/GenBank/DDBJ databases">
        <title>Complete genome sequence of Pseudomonas sp. SNU WT1 isolated from rainbow trout.</title>
        <authorList>
            <person name="Oh W.T."/>
            <person name="Park S.C."/>
        </authorList>
    </citation>
    <scope>NUCLEOTIDE SEQUENCE [LARGE SCALE GENOMIC DNA]</scope>
    <source>
        <strain evidence="3 4">SNU WT1</strain>
    </source>
</reference>
<keyword evidence="1" id="KW-0812">Transmembrane</keyword>
<evidence type="ECO:0000313" key="3">
    <source>
        <dbReference type="EMBL" id="QBF24850.1"/>
    </source>
</evidence>
<dbReference type="Proteomes" id="UP000291130">
    <property type="component" value="Chromosome"/>
</dbReference>
<evidence type="ECO:0000256" key="1">
    <source>
        <dbReference type="SAM" id="Phobius"/>
    </source>
</evidence>
<organism evidence="3 4">
    <name type="scientific">Pseudomonas tructae</name>
    <dbReference type="NCBI Taxonomy" id="2518644"/>
    <lineage>
        <taxon>Bacteria</taxon>
        <taxon>Pseudomonadati</taxon>
        <taxon>Pseudomonadota</taxon>
        <taxon>Gammaproteobacteria</taxon>
        <taxon>Pseudomonadales</taxon>
        <taxon>Pseudomonadaceae</taxon>
        <taxon>Pseudomonas</taxon>
    </lineage>
</organism>
<feature type="transmembrane region" description="Helical" evidence="1">
    <location>
        <begin position="345"/>
        <end position="370"/>
    </location>
</feature>
<dbReference type="EMBL" id="CP035952">
    <property type="protein sequence ID" value="QBF24850.1"/>
    <property type="molecule type" value="Genomic_DNA"/>
</dbReference>
<keyword evidence="1" id="KW-1133">Transmembrane helix</keyword>
<dbReference type="Gene3D" id="3.90.176.10">
    <property type="entry name" value="Toxin ADP-ribosyltransferase, Chain A, domain 1"/>
    <property type="match status" value="1"/>
</dbReference>
<keyword evidence="1" id="KW-0472">Membrane</keyword>